<dbReference type="PANTHER" id="PTHR12203">
    <property type="entry name" value="KDEL LYS-ASP-GLU-LEU CONTAINING - RELATED"/>
    <property type="match status" value="1"/>
</dbReference>
<dbReference type="AlphaFoldDB" id="A0A8J6NBN6"/>
<sequence length="319" mass="37382">MMKHINFRKSSKLGFYLRCFWQSLTPRVLRISAKNKLLSSIPVENIDYLNNRVDYYLKQQEPFNLAKDAVTLSNYKLNGKSAYFYDLKNILNYFPLNKKIRYLFGDVTHVENTPTIVKSRPINGDNKNSVLMKLDTVRHFNFIKDENAHKDKKNMVVWRGKLFEGKQPHREVFFKATKDLQYCNIGKTNNNGKNLDWVKAPMSITEQLKYKFVFCVEGNDVATSLKWVMSSHSIALMCKPKFETWFMEGTLVAGKHYIELKEDYSDLAEKIAYYSEHTDEALEIVHNANTYVEQFKNAKQERLVSLLVMEKFFELSGQN</sequence>
<gene>
    <name evidence="3" type="ORF">H8E79_05155</name>
</gene>
<name>A0A8J6NBN6_9BACT</name>
<dbReference type="InterPro" id="IPR051091">
    <property type="entry name" value="O-Glucosyltr/Glycosyltrsf_90"/>
</dbReference>
<keyword evidence="1" id="KW-0808">Transferase</keyword>
<dbReference type="EMBL" id="JACNLK010000044">
    <property type="protein sequence ID" value="MBC8208535.1"/>
    <property type="molecule type" value="Genomic_DNA"/>
</dbReference>
<evidence type="ECO:0000313" key="4">
    <source>
        <dbReference type="Proteomes" id="UP000599024"/>
    </source>
</evidence>
<accession>A0A8J6NBN6</accession>
<dbReference type="Pfam" id="PF05686">
    <property type="entry name" value="Glyco_transf_90"/>
    <property type="match status" value="1"/>
</dbReference>
<dbReference type="SMART" id="SM00672">
    <property type="entry name" value="CAP10"/>
    <property type="match status" value="1"/>
</dbReference>
<proteinExistence type="predicted"/>
<organism evidence="3 4">
    <name type="scientific">Candidatus Desulfatifera sulfidica</name>
    <dbReference type="NCBI Taxonomy" id="2841691"/>
    <lineage>
        <taxon>Bacteria</taxon>
        <taxon>Pseudomonadati</taxon>
        <taxon>Thermodesulfobacteriota</taxon>
        <taxon>Desulfobulbia</taxon>
        <taxon>Desulfobulbales</taxon>
        <taxon>Desulfobulbaceae</taxon>
        <taxon>Candidatus Desulfatifera</taxon>
    </lineage>
</organism>
<dbReference type="InterPro" id="IPR006598">
    <property type="entry name" value="CAP10"/>
</dbReference>
<reference evidence="3 4" key="1">
    <citation type="submission" date="2020-08" db="EMBL/GenBank/DDBJ databases">
        <title>Bridging the membrane lipid divide: bacteria of the FCB group superphylum have the potential to synthesize archaeal ether lipids.</title>
        <authorList>
            <person name="Villanueva L."/>
            <person name="Von Meijenfeldt F.A.B."/>
            <person name="Westbye A.B."/>
            <person name="Yadav S."/>
            <person name="Hopmans E.C."/>
            <person name="Dutilh B.E."/>
            <person name="Sinninghe Damste J.S."/>
        </authorList>
    </citation>
    <scope>NUCLEOTIDE SEQUENCE [LARGE SCALE GENOMIC DNA]</scope>
    <source>
        <strain evidence="3">NIOZ-UU81</strain>
    </source>
</reference>
<dbReference type="PANTHER" id="PTHR12203:SF35">
    <property type="entry name" value="PROTEIN O-GLUCOSYLTRANSFERASE 1"/>
    <property type="match status" value="1"/>
</dbReference>
<evidence type="ECO:0000313" key="3">
    <source>
        <dbReference type="EMBL" id="MBC8208535.1"/>
    </source>
</evidence>
<evidence type="ECO:0000256" key="1">
    <source>
        <dbReference type="ARBA" id="ARBA00022679"/>
    </source>
</evidence>
<feature type="domain" description="Glycosyl transferase CAP10" evidence="2">
    <location>
        <begin position="42"/>
        <end position="304"/>
    </location>
</feature>
<evidence type="ECO:0000259" key="2">
    <source>
        <dbReference type="SMART" id="SM00672"/>
    </source>
</evidence>
<dbReference type="Proteomes" id="UP000599024">
    <property type="component" value="Unassembled WGS sequence"/>
</dbReference>
<dbReference type="GO" id="GO:0016740">
    <property type="term" value="F:transferase activity"/>
    <property type="evidence" value="ECO:0007669"/>
    <property type="project" value="UniProtKB-KW"/>
</dbReference>
<protein>
    <submittedName>
        <fullName evidence="3">Lipopolysaccharide A protein</fullName>
    </submittedName>
</protein>
<comment type="caution">
    <text evidence="3">The sequence shown here is derived from an EMBL/GenBank/DDBJ whole genome shotgun (WGS) entry which is preliminary data.</text>
</comment>